<protein>
    <submittedName>
        <fullName evidence="3">Putative encapsulating protein for peroxidase</fullName>
    </submittedName>
</protein>
<evidence type="ECO:0000313" key="3">
    <source>
        <dbReference type="EMBL" id="QJI01235.1"/>
    </source>
</evidence>
<dbReference type="Gene3D" id="3.30.2320.10">
    <property type="entry name" value="hypothetical protein PF0899 domain"/>
    <property type="match status" value="1"/>
</dbReference>
<dbReference type="PANTHER" id="PTHR37165:SF1">
    <property type="entry name" value="TYPE 1 ENCAPSULIN SHELL PROTEIN"/>
    <property type="match status" value="1"/>
</dbReference>
<dbReference type="Pfam" id="PF04454">
    <property type="entry name" value="Linocin_M18"/>
    <property type="match status" value="1"/>
</dbReference>
<evidence type="ECO:0000256" key="2">
    <source>
        <dbReference type="ARBA" id="ARBA00033787"/>
    </source>
</evidence>
<dbReference type="InterPro" id="IPR007544">
    <property type="entry name" value="ENCAP"/>
</dbReference>
<sequence>MNKFRDVGRDEPLTLEQGQFILDRVVFAARRELIGRRLLPIRKIDAGTATFGYDTLTEAANAAIDIAWPGRETLDIVNLVRSTVAVPTIHKEFLINKLDLAASRQTGTPLNTTTAESAGYKVGLEEDALVILGYARDGVNYDINGLYNAAGNSDAVARDWGTATNIPISINTSVSKLMEDNIFPPYNLCLYPDQYNEAAVFVANTAVPYLTWIKERIGGEIYPTATIKAGTGMMTKANPIGMFEYVVAEDFNVETEVQSKRQGSGLFGRVYVRGLPIVYDANAICTMTAI</sequence>
<dbReference type="GO" id="GO:0140737">
    <property type="term" value="C:encapsulin nanocompartment"/>
    <property type="evidence" value="ECO:0007669"/>
    <property type="project" value="UniProtKB-SubCell"/>
</dbReference>
<reference evidence="3" key="1">
    <citation type="submission" date="2020-03" db="EMBL/GenBank/DDBJ databases">
        <title>The deep terrestrial virosphere.</title>
        <authorList>
            <person name="Holmfeldt K."/>
            <person name="Nilsson E."/>
            <person name="Simone D."/>
            <person name="Lopez-Fernandez M."/>
            <person name="Wu X."/>
            <person name="de Brujin I."/>
            <person name="Lundin D."/>
            <person name="Andersson A."/>
            <person name="Bertilsson S."/>
            <person name="Dopson M."/>
        </authorList>
    </citation>
    <scope>NUCLEOTIDE SEQUENCE</scope>
    <source>
        <strain evidence="3">TM448B02367</strain>
    </source>
</reference>
<organism evidence="3">
    <name type="scientific">viral metagenome</name>
    <dbReference type="NCBI Taxonomy" id="1070528"/>
    <lineage>
        <taxon>unclassified sequences</taxon>
        <taxon>metagenomes</taxon>
        <taxon>organismal metagenomes</taxon>
    </lineage>
</organism>
<dbReference type="GO" id="GO:0004601">
    <property type="term" value="F:peroxidase activity"/>
    <property type="evidence" value="ECO:0007669"/>
    <property type="project" value="UniProtKB-KW"/>
</dbReference>
<dbReference type="Gene3D" id="3.30.2400.30">
    <property type="match status" value="1"/>
</dbReference>
<comment type="subcellular location">
    <subcellularLocation>
        <location evidence="1">Encapsulin nanocompartment</location>
    </subcellularLocation>
</comment>
<dbReference type="EMBL" id="MT144908">
    <property type="protein sequence ID" value="QJI01235.1"/>
    <property type="molecule type" value="Genomic_DNA"/>
</dbReference>
<evidence type="ECO:0000256" key="1">
    <source>
        <dbReference type="ARBA" id="ARBA00033738"/>
    </source>
</evidence>
<name>A0A6M3XTG4_9ZZZZ</name>
<gene>
    <name evidence="3" type="ORF">TM448B02367_0006</name>
</gene>
<dbReference type="AlphaFoldDB" id="A0A6M3XTG4"/>
<dbReference type="InterPro" id="IPR051429">
    <property type="entry name" value="Encapsulin_nc"/>
</dbReference>
<keyword evidence="3" id="KW-0560">Oxidoreductase</keyword>
<keyword evidence="3" id="KW-0575">Peroxidase</keyword>
<accession>A0A6M3XTG4</accession>
<dbReference type="PANTHER" id="PTHR37165">
    <property type="entry name" value="PEPTIDASE U56 FAMILY"/>
    <property type="match status" value="1"/>
</dbReference>
<keyword evidence="2" id="KW-1284">Encapsulin nanocompartment</keyword>
<proteinExistence type="predicted"/>